<dbReference type="InterPro" id="IPR004441">
    <property type="entry name" value="rRNA_MeTrfase_TrmH"/>
</dbReference>
<dbReference type="InterPro" id="IPR001537">
    <property type="entry name" value="SpoU_MeTrfase"/>
</dbReference>
<organism evidence="4 5">
    <name type="scientific">Gigaspora margarita</name>
    <dbReference type="NCBI Taxonomy" id="4874"/>
    <lineage>
        <taxon>Eukaryota</taxon>
        <taxon>Fungi</taxon>
        <taxon>Fungi incertae sedis</taxon>
        <taxon>Mucoromycota</taxon>
        <taxon>Glomeromycotina</taxon>
        <taxon>Glomeromycetes</taxon>
        <taxon>Diversisporales</taxon>
        <taxon>Gigasporaceae</taxon>
        <taxon>Gigaspora</taxon>
    </lineage>
</organism>
<dbReference type="SMART" id="SM00967">
    <property type="entry name" value="SpoU_sub_bind"/>
    <property type="match status" value="1"/>
</dbReference>
<evidence type="ECO:0000259" key="3">
    <source>
        <dbReference type="SMART" id="SM00967"/>
    </source>
</evidence>
<dbReference type="InterPro" id="IPR029064">
    <property type="entry name" value="Ribosomal_eL30-like_sf"/>
</dbReference>
<dbReference type="Pfam" id="PF08032">
    <property type="entry name" value="SpoU_sub_bind"/>
    <property type="match status" value="1"/>
</dbReference>
<dbReference type="InterPro" id="IPR003477">
    <property type="entry name" value="PemK-like"/>
</dbReference>
<dbReference type="SUPFAM" id="SSF55315">
    <property type="entry name" value="L30e-like"/>
    <property type="match status" value="1"/>
</dbReference>
<dbReference type="NCBIfam" id="TIGR00186">
    <property type="entry name" value="rRNA_methyl_3"/>
    <property type="match status" value="1"/>
</dbReference>
<evidence type="ECO:0000313" key="5">
    <source>
        <dbReference type="Proteomes" id="UP000789901"/>
    </source>
</evidence>
<accession>A0ABN7WVM2</accession>
<keyword evidence="5" id="KW-1185">Reference proteome</keyword>
<protein>
    <submittedName>
        <fullName evidence="4">45714_t:CDS:1</fullName>
    </submittedName>
</protein>
<evidence type="ECO:0000256" key="1">
    <source>
        <dbReference type="ARBA" id="ARBA00022603"/>
    </source>
</evidence>
<dbReference type="Gene3D" id="3.30.1330.30">
    <property type="match status" value="1"/>
</dbReference>
<reference evidence="4 5" key="1">
    <citation type="submission" date="2021-06" db="EMBL/GenBank/DDBJ databases">
        <authorList>
            <person name="Kallberg Y."/>
            <person name="Tangrot J."/>
            <person name="Rosling A."/>
        </authorList>
    </citation>
    <scope>NUCLEOTIDE SEQUENCE [LARGE SCALE GENOMIC DNA]</scope>
    <source>
        <strain evidence="4 5">120-4 pot B 10/14</strain>
    </source>
</reference>
<dbReference type="Pfam" id="PF00588">
    <property type="entry name" value="SpoU_methylase"/>
    <property type="match status" value="1"/>
</dbReference>
<comment type="caution">
    <text evidence="4">The sequence shown here is derived from an EMBL/GenBank/DDBJ whole genome shotgun (WGS) entry which is preliminary data.</text>
</comment>
<dbReference type="SUPFAM" id="SSF75217">
    <property type="entry name" value="alpha/beta knot"/>
    <property type="match status" value="1"/>
</dbReference>
<dbReference type="InterPro" id="IPR011067">
    <property type="entry name" value="Plasmid_toxin/cell-grow_inhib"/>
</dbReference>
<evidence type="ECO:0000313" key="4">
    <source>
        <dbReference type="EMBL" id="CAG8841572.1"/>
    </source>
</evidence>
<feature type="non-terminal residue" evidence="4">
    <location>
        <position position="463"/>
    </location>
</feature>
<keyword evidence="1" id="KW-0489">Methyltransferase</keyword>
<dbReference type="PANTHER" id="PTHR46429:SF1">
    <property type="entry name" value="23S RRNA (GUANOSINE-2'-O-)-METHYLTRANSFERASE RLMB"/>
    <property type="match status" value="1"/>
</dbReference>
<dbReference type="SUPFAM" id="SSF50118">
    <property type="entry name" value="Cell growth inhibitor/plasmid maintenance toxic component"/>
    <property type="match status" value="1"/>
</dbReference>
<dbReference type="InterPro" id="IPR013123">
    <property type="entry name" value="SpoU_subst-bd"/>
</dbReference>
<dbReference type="InterPro" id="IPR029028">
    <property type="entry name" value="Alpha/beta_knot_MTases"/>
</dbReference>
<dbReference type="PANTHER" id="PTHR46429">
    <property type="entry name" value="23S RRNA (GUANOSINE-2'-O-)-METHYLTRANSFERASE RLMB"/>
    <property type="match status" value="1"/>
</dbReference>
<dbReference type="Gene3D" id="2.30.30.110">
    <property type="match status" value="1"/>
</dbReference>
<dbReference type="Pfam" id="PF02452">
    <property type="entry name" value="PemK_toxin"/>
    <property type="match status" value="1"/>
</dbReference>
<dbReference type="Proteomes" id="UP000789901">
    <property type="component" value="Unassembled WGS sequence"/>
</dbReference>
<gene>
    <name evidence="4" type="ORF">GMARGA_LOCUS35502</name>
</gene>
<keyword evidence="2" id="KW-0808">Transferase</keyword>
<dbReference type="EMBL" id="CAJVQB010066223">
    <property type="protein sequence ID" value="CAG8841572.1"/>
    <property type="molecule type" value="Genomic_DNA"/>
</dbReference>
<sequence>MLLANRTVKRGKIYHANLDDAQGHEQKNDKDAKKRLVVVVFNNKQNEQNKVVVIVPLSSKVHNAKPVFQVPTYFQGKPGKTKCDQVREIDVERLLGERIGNLTETEMENIDKKLMFMTFLAFGNHTVRNLLHSPYFTFKRVLLREEHHQDKELLKLLEKKQIPYQLLNKEQFSRYSPDKKSQGIVAFIRSYDYVALSSLLSHQPQRKFPLIVMLDGIEDPHNFGAILRTCAALAVDGVIIASKNQVPVNSTVIKVSVGGVAHVPVCQVASLSEAVNELKKKNYKIISTICEPGAEEYNKFNFDFPTCLIFGNEHEGIRKSLIKKSDYSLYIPMSNDIGSLNVSVSCGIILAGVVSQWEKLTNKHFIKFSLDSNLNYREDVEKHIWCTPSSLFNSWLIGDCLEIDIDRIRYINLGEDINDTIARKVPSTKSVDDMKHEIFQSRTELSELDYITICKMISYFRFL</sequence>
<dbReference type="Gene3D" id="3.40.1280.10">
    <property type="match status" value="1"/>
</dbReference>
<feature type="domain" description="RNA 2-O ribose methyltransferase substrate binding" evidence="3">
    <location>
        <begin position="120"/>
        <end position="194"/>
    </location>
</feature>
<name>A0ABN7WVM2_GIGMA</name>
<proteinExistence type="predicted"/>
<evidence type="ECO:0000256" key="2">
    <source>
        <dbReference type="ARBA" id="ARBA00022679"/>
    </source>
</evidence>
<dbReference type="InterPro" id="IPR029026">
    <property type="entry name" value="tRNA_m1G_MTases_N"/>
</dbReference>
<dbReference type="CDD" id="cd18103">
    <property type="entry name" value="SpoU-like_RlmB"/>
    <property type="match status" value="1"/>
</dbReference>